<dbReference type="Pfam" id="PF10233">
    <property type="entry name" value="Cg6151-P"/>
    <property type="match status" value="1"/>
</dbReference>
<feature type="transmembrane region" description="Helical" evidence="1">
    <location>
        <begin position="43"/>
        <end position="69"/>
    </location>
</feature>
<accession>A0A9W7GF50</accession>
<dbReference type="Proteomes" id="UP001165065">
    <property type="component" value="Unassembled WGS sequence"/>
</dbReference>
<feature type="transmembrane region" description="Helical" evidence="1">
    <location>
        <begin position="18"/>
        <end position="37"/>
    </location>
</feature>
<evidence type="ECO:0008006" key="4">
    <source>
        <dbReference type="Google" id="ProtNLM"/>
    </source>
</evidence>
<protein>
    <recommendedName>
        <fullName evidence="4">Golgi apparatus membrane protein TVP18</fullName>
    </recommendedName>
</protein>
<keyword evidence="1" id="KW-1133">Transmembrane helix</keyword>
<dbReference type="OrthoDB" id="192294at2759"/>
<dbReference type="EMBL" id="BRYA01001460">
    <property type="protein sequence ID" value="GMI43700.1"/>
    <property type="molecule type" value="Genomic_DNA"/>
</dbReference>
<gene>
    <name evidence="2" type="ORF">TrCOL_g13521</name>
</gene>
<sequence length="176" mass="18653">MLICEDIMAFNWPKAADYGGKISVLSCFFTGILSLFMGGNAGISLYTIFVGFLVASIELPLIYVCIPACSKFRSVAIESAFLRNGLLRFGIYLALSILTFHSSTLNIMSGIFLVATGVVFLLGWVVGKYEEQETGKGTTYNAVPGERVPISGAGGFVPGGGGGTSNTKNTQGAYDF</sequence>
<keyword evidence="3" id="KW-1185">Reference proteome</keyword>
<proteinExistence type="predicted"/>
<organism evidence="2 3">
    <name type="scientific">Triparma columacea</name>
    <dbReference type="NCBI Taxonomy" id="722753"/>
    <lineage>
        <taxon>Eukaryota</taxon>
        <taxon>Sar</taxon>
        <taxon>Stramenopiles</taxon>
        <taxon>Ochrophyta</taxon>
        <taxon>Bolidophyceae</taxon>
        <taxon>Parmales</taxon>
        <taxon>Triparmaceae</taxon>
        <taxon>Triparma</taxon>
    </lineage>
</organism>
<reference evidence="3" key="1">
    <citation type="journal article" date="2023" name="Commun. Biol.">
        <title>Genome analysis of Parmales, the sister group of diatoms, reveals the evolutionary specialization of diatoms from phago-mixotrophs to photoautotrophs.</title>
        <authorList>
            <person name="Ban H."/>
            <person name="Sato S."/>
            <person name="Yoshikawa S."/>
            <person name="Yamada K."/>
            <person name="Nakamura Y."/>
            <person name="Ichinomiya M."/>
            <person name="Sato N."/>
            <person name="Blanc-Mathieu R."/>
            <person name="Endo H."/>
            <person name="Kuwata A."/>
            <person name="Ogata H."/>
        </authorList>
    </citation>
    <scope>NUCLEOTIDE SEQUENCE [LARGE SCALE GENOMIC DNA]</scope>
</reference>
<feature type="transmembrane region" description="Helical" evidence="1">
    <location>
        <begin position="81"/>
        <end position="101"/>
    </location>
</feature>
<feature type="transmembrane region" description="Helical" evidence="1">
    <location>
        <begin position="107"/>
        <end position="126"/>
    </location>
</feature>
<dbReference type="GO" id="GO:0016020">
    <property type="term" value="C:membrane"/>
    <property type="evidence" value="ECO:0007669"/>
    <property type="project" value="InterPro"/>
</dbReference>
<evidence type="ECO:0000313" key="2">
    <source>
        <dbReference type="EMBL" id="GMI43700.1"/>
    </source>
</evidence>
<dbReference type="InterPro" id="IPR019365">
    <property type="entry name" value="TVP18/Ca-channel_flower"/>
</dbReference>
<dbReference type="AlphaFoldDB" id="A0A9W7GF50"/>
<name>A0A9W7GF50_9STRA</name>
<evidence type="ECO:0000313" key="3">
    <source>
        <dbReference type="Proteomes" id="UP001165065"/>
    </source>
</evidence>
<keyword evidence="1" id="KW-0812">Transmembrane</keyword>
<comment type="caution">
    <text evidence="2">The sequence shown here is derived from an EMBL/GenBank/DDBJ whole genome shotgun (WGS) entry which is preliminary data.</text>
</comment>
<keyword evidence="1" id="KW-0472">Membrane</keyword>
<evidence type="ECO:0000256" key="1">
    <source>
        <dbReference type="SAM" id="Phobius"/>
    </source>
</evidence>